<protein>
    <submittedName>
        <fullName evidence="2">Uncharacterized protein</fullName>
    </submittedName>
</protein>
<evidence type="ECO:0000256" key="1">
    <source>
        <dbReference type="SAM" id="MobiDB-lite"/>
    </source>
</evidence>
<gene>
    <name evidence="2" type="ORF">Agub_g3772</name>
</gene>
<dbReference type="AlphaFoldDB" id="A0AAD3DN36"/>
<proteinExistence type="predicted"/>
<evidence type="ECO:0000313" key="3">
    <source>
        <dbReference type="Proteomes" id="UP001054857"/>
    </source>
</evidence>
<name>A0AAD3DN36_9CHLO</name>
<accession>A0AAD3DN36</accession>
<feature type="region of interest" description="Disordered" evidence="1">
    <location>
        <begin position="1"/>
        <end position="20"/>
    </location>
</feature>
<feature type="region of interest" description="Disordered" evidence="1">
    <location>
        <begin position="89"/>
        <end position="116"/>
    </location>
</feature>
<comment type="caution">
    <text evidence="2">The sequence shown here is derived from an EMBL/GenBank/DDBJ whole genome shotgun (WGS) entry which is preliminary data.</text>
</comment>
<dbReference type="Proteomes" id="UP001054857">
    <property type="component" value="Unassembled WGS sequence"/>
</dbReference>
<dbReference type="EMBL" id="BMAR01000004">
    <property type="protein sequence ID" value="GFR42856.1"/>
    <property type="molecule type" value="Genomic_DNA"/>
</dbReference>
<organism evidence="2 3">
    <name type="scientific">Astrephomene gubernaculifera</name>
    <dbReference type="NCBI Taxonomy" id="47775"/>
    <lineage>
        <taxon>Eukaryota</taxon>
        <taxon>Viridiplantae</taxon>
        <taxon>Chlorophyta</taxon>
        <taxon>core chlorophytes</taxon>
        <taxon>Chlorophyceae</taxon>
        <taxon>CS clade</taxon>
        <taxon>Chlamydomonadales</taxon>
        <taxon>Astrephomenaceae</taxon>
        <taxon>Astrephomene</taxon>
    </lineage>
</organism>
<sequence length="458" mass="48029">MGGRHPLTSPASVIGPSMSKASKMRHGPAMCAGLDALRTAFLIAALLAMPFAYAADPLASGTPSSTSANIFGSVDPRSPLSLLQKTSNTLRNQAHRRSLGSAADTKASTPSTSDSLYGTAATCGDLPFELQVAGLVEDRASTRSHRYYPTMLFHLILKDGAATDVTGAASVAGLPTTVTDTTTAVEAMTWRLSELQIELNGNVDYLSWQKPSSSGEVKVETEVNGISVTSSIVVPSSFPYASSSTNTTTLGGPYLSVSLGAVRVSQPLRTTAGGDIIVATISVKVTSTATDGPVLSLSDYVITSTEFFMEYSTDDASGDSDASSSSTDPANIVSVYFAYIQYSLTINTDGPEKQQSGSTAEGASPSLPYSPVCRASLYLSRLGKCASCGGGDYYSVCYRNIVQTDCYLACYMCGFRPAPTYVTPFGLKNPRGCIPCTTHPSGWCSLTPMSPYVYCCAI</sequence>
<feature type="compositionally biased region" description="Polar residues" evidence="1">
    <location>
        <begin position="106"/>
        <end position="116"/>
    </location>
</feature>
<keyword evidence="3" id="KW-1185">Reference proteome</keyword>
<evidence type="ECO:0000313" key="2">
    <source>
        <dbReference type="EMBL" id="GFR42856.1"/>
    </source>
</evidence>
<reference evidence="2 3" key="1">
    <citation type="journal article" date="2021" name="Sci. Rep.">
        <title>Genome sequencing of the multicellular alga Astrephomene provides insights into convergent evolution of germ-soma differentiation.</title>
        <authorList>
            <person name="Yamashita S."/>
            <person name="Yamamoto K."/>
            <person name="Matsuzaki R."/>
            <person name="Suzuki S."/>
            <person name="Yamaguchi H."/>
            <person name="Hirooka S."/>
            <person name="Minakuchi Y."/>
            <person name="Miyagishima S."/>
            <person name="Kawachi M."/>
            <person name="Toyoda A."/>
            <person name="Nozaki H."/>
        </authorList>
    </citation>
    <scope>NUCLEOTIDE SEQUENCE [LARGE SCALE GENOMIC DNA]</scope>
    <source>
        <strain evidence="2 3">NIES-4017</strain>
    </source>
</reference>